<dbReference type="EMBL" id="JAUDFV010000056">
    <property type="protein sequence ID" value="KAL2736004.1"/>
    <property type="molecule type" value="Genomic_DNA"/>
</dbReference>
<sequence>MKMRVEATVPAAMNQRSSSTSAVLRYNVYRFRTTLLERVCVPRRIERRVSLSWRFSIVASFSKKCLRDCWVFGNVSIGTLYGALVCKLGRRLASSGTCRAQLILNTCFLVLAGSVPSCGEWSLWNIVALVRTSYVPPGSSATIYDEARFRFQTPFSFFFPSLYDRALTTSSDRSTRNSQLESLYRR</sequence>
<gene>
    <name evidence="1" type="ORF">V1478_002688</name>
</gene>
<accession>A0ABD2BTS1</accession>
<name>A0ABD2BTS1_VESSQ</name>
<comment type="caution">
    <text evidence="1">The sequence shown here is derived from an EMBL/GenBank/DDBJ whole genome shotgun (WGS) entry which is preliminary data.</text>
</comment>
<evidence type="ECO:0000313" key="2">
    <source>
        <dbReference type="Proteomes" id="UP001607302"/>
    </source>
</evidence>
<organism evidence="1 2">
    <name type="scientific">Vespula squamosa</name>
    <name type="common">Southern yellow jacket</name>
    <name type="synonym">Wasp</name>
    <dbReference type="NCBI Taxonomy" id="30214"/>
    <lineage>
        <taxon>Eukaryota</taxon>
        <taxon>Metazoa</taxon>
        <taxon>Ecdysozoa</taxon>
        <taxon>Arthropoda</taxon>
        <taxon>Hexapoda</taxon>
        <taxon>Insecta</taxon>
        <taxon>Pterygota</taxon>
        <taxon>Neoptera</taxon>
        <taxon>Endopterygota</taxon>
        <taxon>Hymenoptera</taxon>
        <taxon>Apocrita</taxon>
        <taxon>Aculeata</taxon>
        <taxon>Vespoidea</taxon>
        <taxon>Vespidae</taxon>
        <taxon>Vespinae</taxon>
        <taxon>Vespula</taxon>
    </lineage>
</organism>
<protein>
    <submittedName>
        <fullName evidence="1">Uncharacterized protein</fullName>
    </submittedName>
</protein>
<proteinExistence type="predicted"/>
<dbReference type="AlphaFoldDB" id="A0ABD2BTS1"/>
<evidence type="ECO:0000313" key="1">
    <source>
        <dbReference type="EMBL" id="KAL2736004.1"/>
    </source>
</evidence>
<dbReference type="Proteomes" id="UP001607302">
    <property type="component" value="Unassembled WGS sequence"/>
</dbReference>
<keyword evidence="2" id="KW-1185">Reference proteome</keyword>
<reference evidence="1 2" key="1">
    <citation type="journal article" date="2024" name="Ann. Entomol. Soc. Am.">
        <title>Genomic analyses of the southern and eastern yellowjacket wasps (Hymenoptera: Vespidae) reveal evolutionary signatures of social life.</title>
        <authorList>
            <person name="Catto M.A."/>
            <person name="Caine P.B."/>
            <person name="Orr S.E."/>
            <person name="Hunt B.G."/>
            <person name="Goodisman M.A.D."/>
        </authorList>
    </citation>
    <scope>NUCLEOTIDE SEQUENCE [LARGE SCALE GENOMIC DNA]</scope>
    <source>
        <strain evidence="1">233</strain>
        <tissue evidence="1">Head and thorax</tissue>
    </source>
</reference>